<dbReference type="SUPFAM" id="SSF56752">
    <property type="entry name" value="D-aminoacid aminotransferase-like PLP-dependent enzymes"/>
    <property type="match status" value="1"/>
</dbReference>
<dbReference type="Gene3D" id="3.20.10.10">
    <property type="entry name" value="D-amino Acid Aminotransferase, subunit A, domain 2"/>
    <property type="match status" value="1"/>
</dbReference>
<dbReference type="AlphaFoldDB" id="A0A0W8E8A1"/>
<dbReference type="PANTHER" id="PTHR42743">
    <property type="entry name" value="AMINO-ACID AMINOTRANSFERASE"/>
    <property type="match status" value="1"/>
</dbReference>
<dbReference type="PANTHER" id="PTHR42743:SF11">
    <property type="entry name" value="AMINODEOXYCHORISMATE LYASE"/>
    <property type="match status" value="1"/>
</dbReference>
<evidence type="ECO:0000256" key="3">
    <source>
        <dbReference type="ARBA" id="ARBA00022898"/>
    </source>
</evidence>
<comment type="caution">
    <text evidence="4">The sequence shown here is derived from an EMBL/GenBank/DDBJ whole genome shotgun (WGS) entry which is preliminary data.</text>
</comment>
<dbReference type="GO" id="GO:0004084">
    <property type="term" value="F:branched-chain-amino-acid transaminase activity"/>
    <property type="evidence" value="ECO:0007669"/>
    <property type="project" value="UniProtKB-EC"/>
</dbReference>
<dbReference type="GO" id="GO:0005829">
    <property type="term" value="C:cytosol"/>
    <property type="evidence" value="ECO:0007669"/>
    <property type="project" value="TreeGrafter"/>
</dbReference>
<dbReference type="InterPro" id="IPR001544">
    <property type="entry name" value="Aminotrans_IV"/>
</dbReference>
<organism evidence="4">
    <name type="scientific">hydrocarbon metagenome</name>
    <dbReference type="NCBI Taxonomy" id="938273"/>
    <lineage>
        <taxon>unclassified sequences</taxon>
        <taxon>metagenomes</taxon>
        <taxon>ecological metagenomes</taxon>
    </lineage>
</organism>
<keyword evidence="4" id="KW-0808">Transferase</keyword>
<dbReference type="Pfam" id="PF01063">
    <property type="entry name" value="Aminotran_4"/>
    <property type="match status" value="1"/>
</dbReference>
<dbReference type="PROSITE" id="PS00770">
    <property type="entry name" value="AA_TRANSFER_CLASS_4"/>
    <property type="match status" value="1"/>
</dbReference>
<protein>
    <submittedName>
        <fullName evidence="4">Branched-chain amino acid aminotransferase</fullName>
        <ecNumber evidence="4">2.6.1.42</ecNumber>
    </submittedName>
</protein>
<keyword evidence="3" id="KW-0663">Pyridoxal phosphate</keyword>
<comment type="cofactor">
    <cofactor evidence="1">
        <name>pyridoxal 5'-phosphate</name>
        <dbReference type="ChEBI" id="CHEBI:597326"/>
    </cofactor>
</comment>
<dbReference type="EC" id="2.6.1.42" evidence="4"/>
<dbReference type="InterPro" id="IPR050571">
    <property type="entry name" value="Class-IV_PLP-Dep_Aminotrnsfr"/>
</dbReference>
<dbReference type="InterPro" id="IPR043131">
    <property type="entry name" value="BCAT-like_N"/>
</dbReference>
<sequence>MEICTGNHFLMDDQILPASCFQYYLKENTPGIYEVIRIIDSVPLFSEKHINRLMNSATRSDITLAFSGDYIMKGIYDLVKINGILNGNVKVLLHYIGDKANPDLHWYIYFIPHHYPAEEAYSEGVAVILFWAERANPNVKAANSDMRITIDNELKERRAYEALLVDSHGNITEGSRSNVFFVKNQTLFTASQDTILPGITRDAILEICKKSHYQVIEERVPHENVHLMDAVFITGTSPKVLPVQRIDNFIFESARNPVVLNIIRAYNKLINNYIQTNKL</sequence>
<gene>
    <name evidence="4" type="ORF">ASZ90_017791</name>
</gene>
<dbReference type="EMBL" id="LNQE01001841">
    <property type="protein sequence ID" value="KUG04793.1"/>
    <property type="molecule type" value="Genomic_DNA"/>
</dbReference>
<dbReference type="InterPro" id="IPR018300">
    <property type="entry name" value="Aminotrans_IV_CS"/>
</dbReference>
<dbReference type="CDD" id="cd00449">
    <property type="entry name" value="PLPDE_IV"/>
    <property type="match status" value="1"/>
</dbReference>
<accession>A0A0W8E8A1</accession>
<dbReference type="GO" id="GO:0008652">
    <property type="term" value="P:amino acid biosynthetic process"/>
    <property type="evidence" value="ECO:0007669"/>
    <property type="project" value="UniProtKB-ARBA"/>
</dbReference>
<dbReference type="GO" id="GO:0046394">
    <property type="term" value="P:carboxylic acid biosynthetic process"/>
    <property type="evidence" value="ECO:0007669"/>
    <property type="project" value="UniProtKB-ARBA"/>
</dbReference>
<evidence type="ECO:0000256" key="1">
    <source>
        <dbReference type="ARBA" id="ARBA00001933"/>
    </source>
</evidence>
<reference evidence="4" key="1">
    <citation type="journal article" date="2015" name="Proc. Natl. Acad. Sci. U.S.A.">
        <title>Networks of energetic and metabolic interactions define dynamics in microbial communities.</title>
        <authorList>
            <person name="Embree M."/>
            <person name="Liu J.K."/>
            <person name="Al-Bassam M.M."/>
            <person name="Zengler K."/>
        </authorList>
    </citation>
    <scope>NUCLEOTIDE SEQUENCE</scope>
</reference>
<comment type="similarity">
    <text evidence="2">Belongs to the class-IV pyridoxal-phosphate-dependent aminotransferase family.</text>
</comment>
<dbReference type="InterPro" id="IPR043132">
    <property type="entry name" value="BCAT-like_C"/>
</dbReference>
<dbReference type="Gene3D" id="3.30.470.10">
    <property type="match status" value="1"/>
</dbReference>
<dbReference type="FunFam" id="3.20.10.10:FF:000002">
    <property type="entry name" value="D-alanine aminotransferase"/>
    <property type="match status" value="1"/>
</dbReference>
<proteinExistence type="inferred from homology"/>
<keyword evidence="4" id="KW-0032">Aminotransferase</keyword>
<name>A0A0W8E8A1_9ZZZZ</name>
<evidence type="ECO:0000256" key="2">
    <source>
        <dbReference type="ARBA" id="ARBA00009320"/>
    </source>
</evidence>
<evidence type="ECO:0000313" key="4">
    <source>
        <dbReference type="EMBL" id="KUG04793.1"/>
    </source>
</evidence>
<dbReference type="InterPro" id="IPR036038">
    <property type="entry name" value="Aminotransferase-like"/>
</dbReference>